<dbReference type="OrthoDB" id="981264at2"/>
<evidence type="ECO:0000313" key="1">
    <source>
        <dbReference type="EMBL" id="PKQ64515.1"/>
    </source>
</evidence>
<protein>
    <submittedName>
        <fullName evidence="1">Uncharacterized protein</fullName>
    </submittedName>
</protein>
<dbReference type="Proteomes" id="UP000233535">
    <property type="component" value="Unassembled WGS sequence"/>
</dbReference>
<name>A0A2N3I2I3_9BACT</name>
<gene>
    <name evidence="1" type="ORF">BZG02_06845</name>
</gene>
<accession>A0A2N3I2I3</accession>
<dbReference type="RefSeq" id="WP_101260665.1">
    <property type="nucleotide sequence ID" value="NZ_MVDD01000003.1"/>
</dbReference>
<reference evidence="1 2" key="1">
    <citation type="journal article" date="2017" name="Front. Microbiol.">
        <title>Labilibaculum manganireducens gen. nov., sp. nov. and Labilibaculum filiforme sp. nov., Novel Bacteroidetes Isolated from Subsurface Sediments of the Baltic Sea.</title>
        <authorList>
            <person name="Vandieken V."/>
            <person name="Marshall I.P."/>
            <person name="Niemann H."/>
            <person name="Engelen B."/>
            <person name="Cypionka H."/>
        </authorList>
    </citation>
    <scope>NUCLEOTIDE SEQUENCE [LARGE SCALE GENOMIC DNA]</scope>
    <source>
        <strain evidence="1 2">59.16B</strain>
    </source>
</reference>
<dbReference type="AlphaFoldDB" id="A0A2N3I2I3"/>
<dbReference type="EMBL" id="MVDD01000003">
    <property type="protein sequence ID" value="PKQ64515.1"/>
    <property type="molecule type" value="Genomic_DNA"/>
</dbReference>
<organism evidence="1 2">
    <name type="scientific">Labilibaculum filiforme</name>
    <dbReference type="NCBI Taxonomy" id="1940526"/>
    <lineage>
        <taxon>Bacteria</taxon>
        <taxon>Pseudomonadati</taxon>
        <taxon>Bacteroidota</taxon>
        <taxon>Bacteroidia</taxon>
        <taxon>Marinilabiliales</taxon>
        <taxon>Marinifilaceae</taxon>
        <taxon>Labilibaculum</taxon>
    </lineage>
</organism>
<keyword evidence="2" id="KW-1185">Reference proteome</keyword>
<evidence type="ECO:0000313" key="2">
    <source>
        <dbReference type="Proteomes" id="UP000233535"/>
    </source>
</evidence>
<proteinExistence type="predicted"/>
<sequence>MDTELIQNIRKRWLFSLFEFAHIEFQERLWLLDDYPNSVSDFTEAVCKYFNDLSLEDGYTDFINDEIINTEELDIIKDFHKILDKYVEKPEKKNLSDTNILRDTEWLIICELAKSNWENLKQLIKNIDEIQYMESLETDYLNDKK</sequence>
<comment type="caution">
    <text evidence="1">The sequence shown here is derived from an EMBL/GenBank/DDBJ whole genome shotgun (WGS) entry which is preliminary data.</text>
</comment>